<sequence length="500" mass="58925">MKEYKRGAGVLLPITALASPYGIGSFGREAFKFVDQLLEAGQKYWQVLPMGPISYGDSPYQSLSAFAGNPYFIDLERMITENLLDVNEVEALDYGDTPEFVQYDKIFKNRFLLLRKAFERWNKRCREDKCKETEAFDQFVKEEADWLEDYALYMACKIHFKQWEWSRWDEDIKYRNDQAMAKYREMLSDEILFWKFLQFRFFQEWRELKKYANNKGIEIIGDIPLYVSYDSADVWAQPQLFQLNDRMQLTNVAGCPPDDFSDDGQKWGNPLYNWGKHEEQDFYWWKRRMKSCAQLYDLTRIDHFIGMVRYYCIPSDKTAKSGWYEKGPGIKLINAINEAMKDSKVIAENLGVAGPDVDELLEKSGFPGMKELEVAFNGDPKNEHLPHFHQKHGVVYIGTHDNETLKGHILYEDSKKLQYMMEYISAENVSQIIRKMMRMLYMSVSDLVILQMQDILEKDNKARMNFPSTVGGNWKWRLQEGEFTQAISKELKELAFIYNR</sequence>
<comment type="catalytic activity">
    <reaction evidence="1 10">
        <text>Transfers a segment of a (1-&gt;4)-alpha-D-glucan to a new position in an acceptor, which may be glucose or a (1-&gt;4)-alpha-D-glucan.</text>
        <dbReference type="EC" id="2.4.1.25"/>
    </reaction>
</comment>
<dbReference type="SUPFAM" id="SSF51445">
    <property type="entry name" value="(Trans)glycosidases"/>
    <property type="match status" value="1"/>
</dbReference>
<dbReference type="NCBIfam" id="NF011080">
    <property type="entry name" value="PRK14508.1-3"/>
    <property type="match status" value="1"/>
</dbReference>
<dbReference type="Proteomes" id="UP000199701">
    <property type="component" value="Unassembled WGS sequence"/>
</dbReference>
<evidence type="ECO:0000256" key="8">
    <source>
        <dbReference type="ARBA" id="ARBA00031423"/>
    </source>
</evidence>
<name>A0A1I0MV40_9FIRM</name>
<dbReference type="PANTHER" id="PTHR32438">
    <property type="entry name" value="4-ALPHA-GLUCANOTRANSFERASE DPE1, CHLOROPLASTIC/AMYLOPLASTIC"/>
    <property type="match status" value="1"/>
</dbReference>
<keyword evidence="7 10" id="KW-0119">Carbohydrate metabolism</keyword>
<dbReference type="PANTHER" id="PTHR32438:SF5">
    <property type="entry name" value="4-ALPHA-GLUCANOTRANSFERASE DPE1, CHLOROPLASTIC_AMYLOPLASTIC"/>
    <property type="match status" value="1"/>
</dbReference>
<evidence type="ECO:0000256" key="1">
    <source>
        <dbReference type="ARBA" id="ARBA00000439"/>
    </source>
</evidence>
<dbReference type="AlphaFoldDB" id="A0A1I0MV40"/>
<dbReference type="GO" id="GO:0005975">
    <property type="term" value="P:carbohydrate metabolic process"/>
    <property type="evidence" value="ECO:0007669"/>
    <property type="project" value="InterPro"/>
</dbReference>
<evidence type="ECO:0000256" key="10">
    <source>
        <dbReference type="RuleBase" id="RU361207"/>
    </source>
</evidence>
<dbReference type="InterPro" id="IPR017853">
    <property type="entry name" value="GH"/>
</dbReference>
<keyword evidence="5 10" id="KW-0328">Glycosyltransferase</keyword>
<dbReference type="EMBL" id="FOJI01000002">
    <property type="protein sequence ID" value="SEV92252.1"/>
    <property type="molecule type" value="Genomic_DNA"/>
</dbReference>
<evidence type="ECO:0000256" key="9">
    <source>
        <dbReference type="ARBA" id="ARBA00031501"/>
    </source>
</evidence>
<dbReference type="Pfam" id="PF02446">
    <property type="entry name" value="Glyco_hydro_77"/>
    <property type="match status" value="1"/>
</dbReference>
<evidence type="ECO:0000313" key="12">
    <source>
        <dbReference type="Proteomes" id="UP000199701"/>
    </source>
</evidence>
<gene>
    <name evidence="11" type="ORF">SAMN05421659_102151</name>
</gene>
<keyword evidence="12" id="KW-1185">Reference proteome</keyword>
<proteinExistence type="inferred from homology"/>
<reference evidence="11 12" key="1">
    <citation type="submission" date="2016-10" db="EMBL/GenBank/DDBJ databases">
        <authorList>
            <person name="de Groot N.N."/>
        </authorList>
    </citation>
    <scope>NUCLEOTIDE SEQUENCE [LARGE SCALE GENOMIC DNA]</scope>
    <source>
        <strain evidence="11 12">DSM 9179</strain>
    </source>
</reference>
<evidence type="ECO:0000256" key="4">
    <source>
        <dbReference type="ARBA" id="ARBA00020295"/>
    </source>
</evidence>
<accession>A0A1I0MV40</accession>
<evidence type="ECO:0000256" key="3">
    <source>
        <dbReference type="ARBA" id="ARBA00012560"/>
    </source>
</evidence>
<evidence type="ECO:0000256" key="7">
    <source>
        <dbReference type="ARBA" id="ARBA00023277"/>
    </source>
</evidence>
<protein>
    <recommendedName>
        <fullName evidence="4 10">4-alpha-glucanotransferase</fullName>
        <ecNumber evidence="3 10">2.4.1.25</ecNumber>
    </recommendedName>
    <alternativeName>
        <fullName evidence="8 10">Amylomaltase</fullName>
    </alternativeName>
    <alternativeName>
        <fullName evidence="9 10">Disproportionating enzyme</fullName>
    </alternativeName>
</protein>
<dbReference type="STRING" id="99656.SAMN05421659_102151"/>
<comment type="similarity">
    <text evidence="2 10">Belongs to the disproportionating enzyme family.</text>
</comment>
<evidence type="ECO:0000256" key="5">
    <source>
        <dbReference type="ARBA" id="ARBA00022676"/>
    </source>
</evidence>
<dbReference type="EC" id="2.4.1.25" evidence="3 10"/>
<dbReference type="Gene3D" id="3.20.20.80">
    <property type="entry name" value="Glycosidases"/>
    <property type="match status" value="1"/>
</dbReference>
<dbReference type="NCBIfam" id="TIGR00217">
    <property type="entry name" value="malQ"/>
    <property type="match status" value="1"/>
</dbReference>
<keyword evidence="6 10" id="KW-0808">Transferase</keyword>
<dbReference type="InterPro" id="IPR003385">
    <property type="entry name" value="Glyco_hydro_77"/>
</dbReference>
<dbReference type="GO" id="GO:0004134">
    <property type="term" value="F:4-alpha-glucanotransferase activity"/>
    <property type="evidence" value="ECO:0007669"/>
    <property type="project" value="UniProtKB-EC"/>
</dbReference>
<organism evidence="11 12">
    <name type="scientific">[Clostridium] fimetarium</name>
    <dbReference type="NCBI Taxonomy" id="99656"/>
    <lineage>
        <taxon>Bacteria</taxon>
        <taxon>Bacillati</taxon>
        <taxon>Bacillota</taxon>
        <taxon>Clostridia</taxon>
        <taxon>Lachnospirales</taxon>
        <taxon>Lachnospiraceae</taxon>
    </lineage>
</organism>
<evidence type="ECO:0000313" key="11">
    <source>
        <dbReference type="EMBL" id="SEV92252.1"/>
    </source>
</evidence>
<evidence type="ECO:0000256" key="2">
    <source>
        <dbReference type="ARBA" id="ARBA00005684"/>
    </source>
</evidence>
<evidence type="ECO:0000256" key="6">
    <source>
        <dbReference type="ARBA" id="ARBA00022679"/>
    </source>
</evidence>